<dbReference type="RefSeq" id="WP_092133426.1">
    <property type="nucleotide sequence ID" value="NZ_FNQK01000007.1"/>
</dbReference>
<dbReference type="InterPro" id="IPR034660">
    <property type="entry name" value="DinB/YfiT-like"/>
</dbReference>
<gene>
    <name evidence="2" type="ORF">SAMN04487990_107115</name>
</gene>
<name>A0A1H3YXC4_BIZPA</name>
<accession>A0A1H3YXC4</accession>
<dbReference type="OrthoDB" id="4295522at2"/>
<evidence type="ECO:0000259" key="1">
    <source>
        <dbReference type="Pfam" id="PF12867"/>
    </source>
</evidence>
<dbReference type="InterPro" id="IPR024775">
    <property type="entry name" value="DinB-like"/>
</dbReference>
<reference evidence="2 3" key="1">
    <citation type="submission" date="2016-10" db="EMBL/GenBank/DDBJ databases">
        <authorList>
            <person name="de Groot N.N."/>
        </authorList>
    </citation>
    <scope>NUCLEOTIDE SEQUENCE [LARGE SCALE GENOMIC DNA]</scope>
    <source>
        <strain evidence="2 3">DSM 23842</strain>
    </source>
</reference>
<protein>
    <submittedName>
        <fullName evidence="2">DinB superfamily protein</fullName>
    </submittedName>
</protein>
<keyword evidence="3" id="KW-1185">Reference proteome</keyword>
<sequence length="151" mass="17172">MTFAFDITLKNRALLKSILENYSLEDLNKVPDGFKNNLIWNIAHTVVTQQLLVYNLSGLPMNVSDDMVAKYKKGTKTEHVASQEEVDDIKSLLFSTVEQMATDYNNQRFKTYTAYTVSTNSTLRNVEDAIAFNNFHEGIHLGYILALKKSL</sequence>
<organism evidence="2 3">
    <name type="scientific">Bizionia paragorgiae</name>
    <dbReference type="NCBI Taxonomy" id="283786"/>
    <lineage>
        <taxon>Bacteria</taxon>
        <taxon>Pseudomonadati</taxon>
        <taxon>Bacteroidota</taxon>
        <taxon>Flavobacteriia</taxon>
        <taxon>Flavobacteriales</taxon>
        <taxon>Flavobacteriaceae</taxon>
        <taxon>Bizionia</taxon>
    </lineage>
</organism>
<proteinExistence type="predicted"/>
<dbReference type="STRING" id="283786.SAMN04487990_107115"/>
<evidence type="ECO:0000313" key="3">
    <source>
        <dbReference type="Proteomes" id="UP000198846"/>
    </source>
</evidence>
<dbReference type="Gene3D" id="1.20.120.450">
    <property type="entry name" value="dinb family like domain"/>
    <property type="match status" value="1"/>
</dbReference>
<dbReference type="EMBL" id="FNQK01000007">
    <property type="protein sequence ID" value="SEA15712.1"/>
    <property type="molecule type" value="Genomic_DNA"/>
</dbReference>
<evidence type="ECO:0000313" key="2">
    <source>
        <dbReference type="EMBL" id="SEA15712.1"/>
    </source>
</evidence>
<feature type="domain" description="DinB-like" evidence="1">
    <location>
        <begin position="10"/>
        <end position="144"/>
    </location>
</feature>
<dbReference type="Proteomes" id="UP000198846">
    <property type="component" value="Unassembled WGS sequence"/>
</dbReference>
<dbReference type="AlphaFoldDB" id="A0A1H3YXC4"/>
<dbReference type="Pfam" id="PF12867">
    <property type="entry name" value="DinB_2"/>
    <property type="match status" value="1"/>
</dbReference>
<dbReference type="SUPFAM" id="SSF109854">
    <property type="entry name" value="DinB/YfiT-like putative metalloenzymes"/>
    <property type="match status" value="1"/>
</dbReference>